<evidence type="ECO:0000313" key="4">
    <source>
        <dbReference type="Proteomes" id="UP000230821"/>
    </source>
</evidence>
<dbReference type="AlphaFoldDB" id="A0A2G6KBQ0"/>
<proteinExistence type="predicted"/>
<sequence length="391" mass="44936">MKKTRTYAVVIGLGSNGLANARALGQHGIAIIIFLSSHEATEVYAATRYGRQQIVDVTDGPAILRQLHALPENANYVLFLTTDYQVRYLSEHRDDLPENCILQAPEKQVVDMLLHKDLFDDFCRSHDFPVPQVAMVRGHNDVREACQNLVFPVIAKTLTKSYKSGLQKAYTFEDAQEVASWYDSMYEVHRTFIFQEFIPGTDHSVFFTMQYISATGELLASFTGRKIRQWRPLNGGTASAEPAYNEYLRQLTYDFFRKVNFCGIGSMEYKQDSRTGKFYMIEPTVCRTDFQEGVAIANAVNIPMVAYRDICGQDVQPVFLSENSRKAWMHVLNDRLSRDWYISQKELTYSEWLASLRHVRSFDAFAFHDPGPFLQTIRKKFETRLGKFLKS</sequence>
<dbReference type="Proteomes" id="UP000230821">
    <property type="component" value="Unassembled WGS sequence"/>
</dbReference>
<name>A0A2G6KBQ0_9BACT</name>
<dbReference type="EMBL" id="PDSK01000103">
    <property type="protein sequence ID" value="PIE33103.1"/>
    <property type="molecule type" value="Genomic_DNA"/>
</dbReference>
<comment type="caution">
    <text evidence="3">The sequence shown here is derived from an EMBL/GenBank/DDBJ whole genome shotgun (WGS) entry which is preliminary data.</text>
</comment>
<keyword evidence="1" id="KW-0547">Nucleotide-binding</keyword>
<reference evidence="3 4" key="1">
    <citation type="submission" date="2017-10" db="EMBL/GenBank/DDBJ databases">
        <title>Novel microbial diversity and functional potential in the marine mammal oral microbiome.</title>
        <authorList>
            <person name="Dudek N.K."/>
            <person name="Sun C.L."/>
            <person name="Burstein D."/>
            <person name="Kantor R.S."/>
            <person name="Aliaga Goltsman D.S."/>
            <person name="Bik E.M."/>
            <person name="Thomas B.C."/>
            <person name="Banfield J.F."/>
            <person name="Relman D.A."/>
        </authorList>
    </citation>
    <scope>NUCLEOTIDE SEQUENCE [LARGE SCALE GENOMIC DNA]</scope>
    <source>
        <strain evidence="3">DOLJORAL78_47_16</strain>
    </source>
</reference>
<evidence type="ECO:0000256" key="1">
    <source>
        <dbReference type="PROSITE-ProRule" id="PRU00409"/>
    </source>
</evidence>
<dbReference type="GO" id="GO:0005524">
    <property type="term" value="F:ATP binding"/>
    <property type="evidence" value="ECO:0007669"/>
    <property type="project" value="UniProtKB-UniRule"/>
</dbReference>
<evidence type="ECO:0000259" key="2">
    <source>
        <dbReference type="PROSITE" id="PS50975"/>
    </source>
</evidence>
<dbReference type="SUPFAM" id="SSF56059">
    <property type="entry name" value="Glutathione synthetase ATP-binding domain-like"/>
    <property type="match status" value="1"/>
</dbReference>
<feature type="domain" description="ATP-grasp" evidence="2">
    <location>
        <begin position="120"/>
        <end position="311"/>
    </location>
</feature>
<gene>
    <name evidence="3" type="ORF">CSA56_13035</name>
</gene>
<dbReference type="InterPro" id="IPR011761">
    <property type="entry name" value="ATP-grasp"/>
</dbReference>
<protein>
    <recommendedName>
        <fullName evidence="2">ATP-grasp domain-containing protein</fullName>
    </recommendedName>
</protein>
<dbReference type="Gene3D" id="3.30.470.20">
    <property type="entry name" value="ATP-grasp fold, B domain"/>
    <property type="match status" value="1"/>
</dbReference>
<accession>A0A2G6KBQ0</accession>
<keyword evidence="1" id="KW-0067">ATP-binding</keyword>
<dbReference type="GO" id="GO:0046872">
    <property type="term" value="F:metal ion binding"/>
    <property type="evidence" value="ECO:0007669"/>
    <property type="project" value="InterPro"/>
</dbReference>
<evidence type="ECO:0000313" key="3">
    <source>
        <dbReference type="EMBL" id="PIE33103.1"/>
    </source>
</evidence>
<dbReference type="PROSITE" id="PS50975">
    <property type="entry name" value="ATP_GRASP"/>
    <property type="match status" value="1"/>
</dbReference>
<organism evidence="3 4">
    <name type="scientific">candidate division KSB3 bacterium</name>
    <dbReference type="NCBI Taxonomy" id="2044937"/>
    <lineage>
        <taxon>Bacteria</taxon>
        <taxon>candidate division KSB3</taxon>
    </lineage>
</organism>